<reference evidence="4 5" key="1">
    <citation type="submission" date="2015-11" db="EMBL/GenBank/DDBJ databases">
        <title>Expanding the genomic diversity of Burkholderia species for the development of highly accurate diagnostics.</title>
        <authorList>
            <person name="Sahl J."/>
            <person name="Keim P."/>
            <person name="Wagner D."/>
        </authorList>
    </citation>
    <scope>NUCLEOTIDE SEQUENCE [LARGE SCALE GENOMIC DNA]</scope>
    <source>
        <strain evidence="2 4">MSMB1585WGS</strain>
        <strain evidence="3 5">MSMB2167WGS</strain>
    </source>
</reference>
<evidence type="ECO:0000259" key="1">
    <source>
        <dbReference type="Pfam" id="PF04965"/>
    </source>
</evidence>
<organism evidence="3 5">
    <name type="scientific">Burkholderia ubonensis</name>
    <dbReference type="NCBI Taxonomy" id="101571"/>
    <lineage>
        <taxon>Bacteria</taxon>
        <taxon>Pseudomonadati</taxon>
        <taxon>Pseudomonadota</taxon>
        <taxon>Betaproteobacteria</taxon>
        <taxon>Burkholderiales</taxon>
        <taxon>Burkholderiaceae</taxon>
        <taxon>Burkholderia</taxon>
        <taxon>Burkholderia cepacia complex</taxon>
    </lineage>
</organism>
<proteinExistence type="predicted"/>
<dbReference type="AlphaFoldDB" id="A0A104SDT9"/>
<dbReference type="OrthoDB" id="9802846at2"/>
<name>A0A104SDT9_9BURK</name>
<accession>A0A104SDT9</accession>
<dbReference type="EMBL" id="LPIX01000105">
    <property type="protein sequence ID" value="KWD92706.1"/>
    <property type="molecule type" value="Genomic_DNA"/>
</dbReference>
<dbReference type="Pfam" id="PF04965">
    <property type="entry name" value="GPW_gp25"/>
    <property type="match status" value="1"/>
</dbReference>
<sequence>MSSSASSRVTNTSDFLGQGWAFPVAIKAGRVQFASGAEDIRQAVRLILQTAPGERVMLPAFGCRINELVFAAGNATAVSLAQLYVTQALNRWEPRIQLTGVAAAVAPREPNCLVVTVDYLIRERNQPDNLVYPFFLK</sequence>
<gene>
    <name evidence="2" type="ORF">WJ68_12415</name>
    <name evidence="3" type="ORF">WL73_27950</name>
</gene>
<evidence type="ECO:0000313" key="2">
    <source>
        <dbReference type="EMBL" id="KVN85806.1"/>
    </source>
</evidence>
<dbReference type="Proteomes" id="UP000062998">
    <property type="component" value="Unassembled WGS sequence"/>
</dbReference>
<protein>
    <submittedName>
        <fullName evidence="3">Baseplate assembly protein</fullName>
    </submittedName>
</protein>
<comment type="caution">
    <text evidence="3">The sequence shown here is derived from an EMBL/GenBank/DDBJ whole genome shotgun (WGS) entry which is preliminary data.</text>
</comment>
<evidence type="ECO:0000313" key="3">
    <source>
        <dbReference type="EMBL" id="KWD92706.1"/>
    </source>
</evidence>
<evidence type="ECO:0000313" key="5">
    <source>
        <dbReference type="Proteomes" id="UP000062998"/>
    </source>
</evidence>
<evidence type="ECO:0000313" key="4">
    <source>
        <dbReference type="Proteomes" id="UP000057910"/>
    </source>
</evidence>
<dbReference type="SUPFAM" id="SSF160719">
    <property type="entry name" value="gpW/gp25-like"/>
    <property type="match status" value="1"/>
</dbReference>
<dbReference type="InterPro" id="IPR007048">
    <property type="entry name" value="IraD/Gp25-like"/>
</dbReference>
<dbReference type="Gene3D" id="3.10.450.40">
    <property type="match status" value="1"/>
</dbReference>
<feature type="domain" description="IraD/Gp25-like" evidence="1">
    <location>
        <begin position="35"/>
        <end position="125"/>
    </location>
</feature>
<dbReference type="EMBL" id="LPAD01000059">
    <property type="protein sequence ID" value="KVN85806.1"/>
    <property type="molecule type" value="Genomic_DNA"/>
</dbReference>
<dbReference type="RefSeq" id="WP_059828415.1">
    <property type="nucleotide sequence ID" value="NZ_LOZC01000016.1"/>
</dbReference>
<dbReference type="Proteomes" id="UP000057910">
    <property type="component" value="Unassembled WGS sequence"/>
</dbReference>